<evidence type="ECO:0000313" key="4">
    <source>
        <dbReference type="EMBL" id="KAF2308054.1"/>
    </source>
</evidence>
<sequence length="932" mass="103561">MSSDNAALPPSTEETDQLHRSNKKVKLRNGLTEEVSILVHDNSSTDNGMDQKHKKSSRDIVMHESRTGEFLDDVDVSEDDFDGDVDLKDDPECPTIRLSKVDKRVLRTLWGLSSSYELIDLANGYFMAHFSNQNEYEGVLFDGPWMVAGHYLTVRQWHPNFDPDLAQIEKAMLWVRVPNLPIEYYSHTFLWRLGQRIGVPIHIDDTTLSVSRGKFARMCVEVDLSKTLLSKFKFQRRIRKIEYEGINLICFECGVYGHRRKDCPSCVPPGDAPVCGGSLKKNHENTTTECAPSVPEVVIQPEVIDKFGPWMIAKRTSRRNSRKAVTKEDTAPKSKGVEKGHYMSKSGTGDQKATGSRFSALYNTLVAKMTVSVTGPSHPGSKAQMPSTVVIADGSHPVWPDHVLGSEGKQMTSTHKVPGTTNFHNNHVASSADLVAPISLSSRKSIITAAVGSHQLVVVRAGVGVIEARKVSDGIEIFYLDGGMATAPPDGGFHDDEQLPDLVDSIVAGLASLPPGFPVISSSDLEFISNPFTAKEVKSASWDMDSYKAPGPDVGACDILITLLPKVEVLESISQFRPGNVGDHHRVPIVKWETVTKPMDQGGLGVRTCRIMNDAFLMKLGWKLLSDDGALWCSVLRNKYMAGLRGLNHMVSRTTSSNLWKGILYSVEALRAGSFRVVVSGMFTDFWNDDWARKATPNDCLVSNQLIVQLGRVLTNCERVRRGFTQDPMCALCGNAAESLSHLLRDYVLFRVFGESLCQPLLGSIFSPGMWILWLEHVNLLEMCCSVSASPSQILFVTCWWIWRWQNEEIFRGNLGRSGEGGLLRDDGGRWLKSFVLRLGTYNSMLTEISTLLFGLQLAWNSGYRKVEVDTDSLATIHLVLGSLATNARYSSLLLQIHRLLKRSWQVPPAIVTDLLHEDVQKITMPRLIQSS</sequence>
<accession>A0A6A6M426</accession>
<evidence type="ECO:0000313" key="5">
    <source>
        <dbReference type="Proteomes" id="UP000467840"/>
    </source>
</evidence>
<dbReference type="InterPro" id="IPR002156">
    <property type="entry name" value="RNaseH_domain"/>
</dbReference>
<keyword evidence="1" id="KW-0479">Metal-binding</keyword>
<keyword evidence="5" id="KW-1185">Reference proteome</keyword>
<dbReference type="InterPro" id="IPR040256">
    <property type="entry name" value="At4g02000-like"/>
</dbReference>
<protein>
    <recommendedName>
        <fullName evidence="3">CCHC-type domain-containing protein</fullName>
    </recommendedName>
</protein>
<keyword evidence="1" id="KW-0863">Zinc-finger</keyword>
<dbReference type="InterPro" id="IPR001878">
    <property type="entry name" value="Znf_CCHC"/>
</dbReference>
<dbReference type="PANTHER" id="PTHR31286">
    <property type="entry name" value="GLYCINE-RICH CELL WALL STRUCTURAL PROTEIN 1.8-LIKE"/>
    <property type="match status" value="1"/>
</dbReference>
<dbReference type="SMART" id="SM00343">
    <property type="entry name" value="ZnF_C2HC"/>
    <property type="match status" value="1"/>
</dbReference>
<dbReference type="InterPro" id="IPR012337">
    <property type="entry name" value="RNaseH-like_sf"/>
</dbReference>
<dbReference type="AlphaFoldDB" id="A0A6A6M426"/>
<dbReference type="Gene3D" id="3.30.420.10">
    <property type="entry name" value="Ribonuclease H-like superfamily/Ribonuclease H"/>
    <property type="match status" value="1"/>
</dbReference>
<feature type="compositionally biased region" description="Basic and acidic residues" evidence="2">
    <location>
        <begin position="325"/>
        <end position="341"/>
    </location>
</feature>
<dbReference type="CDD" id="cd06222">
    <property type="entry name" value="RNase_H_like"/>
    <property type="match status" value="1"/>
</dbReference>
<comment type="caution">
    <text evidence="4">The sequence shown here is derived from an EMBL/GenBank/DDBJ whole genome shotgun (WGS) entry which is preliminary data.</text>
</comment>
<dbReference type="PANTHER" id="PTHR31286:SF99">
    <property type="entry name" value="DUF4283 DOMAIN-CONTAINING PROTEIN"/>
    <property type="match status" value="1"/>
</dbReference>
<dbReference type="InterPro" id="IPR025558">
    <property type="entry name" value="DUF4283"/>
</dbReference>
<feature type="region of interest" description="Disordered" evidence="2">
    <location>
        <begin position="318"/>
        <end position="353"/>
    </location>
</feature>
<keyword evidence="1" id="KW-0862">Zinc</keyword>
<feature type="region of interest" description="Disordered" evidence="2">
    <location>
        <begin position="1"/>
        <end position="58"/>
    </location>
</feature>
<dbReference type="EMBL" id="JAAGAX010000008">
    <property type="protein sequence ID" value="KAF2308054.1"/>
    <property type="molecule type" value="Genomic_DNA"/>
</dbReference>
<dbReference type="Proteomes" id="UP000467840">
    <property type="component" value="Chromosome 9"/>
</dbReference>
<dbReference type="Pfam" id="PF13456">
    <property type="entry name" value="RVT_3"/>
    <property type="match status" value="1"/>
</dbReference>
<organism evidence="4 5">
    <name type="scientific">Hevea brasiliensis</name>
    <name type="common">Para rubber tree</name>
    <name type="synonym">Siphonia brasiliensis</name>
    <dbReference type="NCBI Taxonomy" id="3981"/>
    <lineage>
        <taxon>Eukaryota</taxon>
        <taxon>Viridiplantae</taxon>
        <taxon>Streptophyta</taxon>
        <taxon>Embryophyta</taxon>
        <taxon>Tracheophyta</taxon>
        <taxon>Spermatophyta</taxon>
        <taxon>Magnoliopsida</taxon>
        <taxon>eudicotyledons</taxon>
        <taxon>Gunneridae</taxon>
        <taxon>Pentapetalae</taxon>
        <taxon>rosids</taxon>
        <taxon>fabids</taxon>
        <taxon>Malpighiales</taxon>
        <taxon>Euphorbiaceae</taxon>
        <taxon>Crotonoideae</taxon>
        <taxon>Micrandreae</taxon>
        <taxon>Hevea</taxon>
    </lineage>
</organism>
<dbReference type="PROSITE" id="PS50158">
    <property type="entry name" value="ZF_CCHC"/>
    <property type="match status" value="1"/>
</dbReference>
<evidence type="ECO:0000256" key="2">
    <source>
        <dbReference type="SAM" id="MobiDB-lite"/>
    </source>
</evidence>
<feature type="domain" description="CCHC-type" evidence="3">
    <location>
        <begin position="250"/>
        <end position="265"/>
    </location>
</feature>
<dbReference type="SUPFAM" id="SSF53098">
    <property type="entry name" value="Ribonuclease H-like"/>
    <property type="match status" value="1"/>
</dbReference>
<evidence type="ECO:0000259" key="3">
    <source>
        <dbReference type="PROSITE" id="PS50158"/>
    </source>
</evidence>
<dbReference type="Pfam" id="PF14111">
    <property type="entry name" value="DUF4283"/>
    <property type="match status" value="1"/>
</dbReference>
<dbReference type="Pfam" id="PF00098">
    <property type="entry name" value="zf-CCHC"/>
    <property type="match status" value="1"/>
</dbReference>
<dbReference type="GO" id="GO:0008270">
    <property type="term" value="F:zinc ion binding"/>
    <property type="evidence" value="ECO:0007669"/>
    <property type="project" value="UniProtKB-KW"/>
</dbReference>
<proteinExistence type="predicted"/>
<dbReference type="InterPro" id="IPR044730">
    <property type="entry name" value="RNase_H-like_dom_plant"/>
</dbReference>
<evidence type="ECO:0000256" key="1">
    <source>
        <dbReference type="PROSITE-ProRule" id="PRU00047"/>
    </source>
</evidence>
<gene>
    <name evidence="4" type="ORF">GH714_034777</name>
</gene>
<reference evidence="4 5" key="1">
    <citation type="journal article" date="2020" name="Mol. Plant">
        <title>The Chromosome-Based Rubber Tree Genome Provides New Insights into Spurge Genome Evolution and Rubber Biosynthesis.</title>
        <authorList>
            <person name="Liu J."/>
            <person name="Shi C."/>
            <person name="Shi C.C."/>
            <person name="Li W."/>
            <person name="Zhang Q.J."/>
            <person name="Zhang Y."/>
            <person name="Li K."/>
            <person name="Lu H.F."/>
            <person name="Shi C."/>
            <person name="Zhu S.T."/>
            <person name="Xiao Z.Y."/>
            <person name="Nan H."/>
            <person name="Yue Y."/>
            <person name="Zhu X.G."/>
            <person name="Wu Y."/>
            <person name="Hong X.N."/>
            <person name="Fan G.Y."/>
            <person name="Tong Y."/>
            <person name="Zhang D."/>
            <person name="Mao C.L."/>
            <person name="Liu Y.L."/>
            <person name="Hao S.J."/>
            <person name="Liu W.Q."/>
            <person name="Lv M.Q."/>
            <person name="Zhang H.B."/>
            <person name="Liu Y."/>
            <person name="Hu-Tang G.R."/>
            <person name="Wang J.P."/>
            <person name="Wang J.H."/>
            <person name="Sun Y.H."/>
            <person name="Ni S.B."/>
            <person name="Chen W.B."/>
            <person name="Zhang X.C."/>
            <person name="Jiao Y.N."/>
            <person name="Eichler E.E."/>
            <person name="Li G.H."/>
            <person name="Liu X."/>
            <person name="Gao L.Z."/>
        </authorList>
    </citation>
    <scope>NUCLEOTIDE SEQUENCE [LARGE SCALE GENOMIC DNA]</scope>
    <source>
        <strain evidence="5">cv. GT1</strain>
        <tissue evidence="4">Leaf</tissue>
    </source>
</reference>
<dbReference type="GO" id="GO:0003676">
    <property type="term" value="F:nucleic acid binding"/>
    <property type="evidence" value="ECO:0007669"/>
    <property type="project" value="InterPro"/>
</dbReference>
<name>A0A6A6M426_HEVBR</name>
<dbReference type="GO" id="GO:0004523">
    <property type="term" value="F:RNA-DNA hybrid ribonuclease activity"/>
    <property type="evidence" value="ECO:0007669"/>
    <property type="project" value="InterPro"/>
</dbReference>
<dbReference type="InterPro" id="IPR036397">
    <property type="entry name" value="RNaseH_sf"/>
</dbReference>